<feature type="domain" description="GP-PDE" evidence="1">
    <location>
        <begin position="9"/>
        <end position="287"/>
    </location>
</feature>
<proteinExistence type="predicted"/>
<dbReference type="AlphaFoldDB" id="Q316B0"/>
<dbReference type="RefSeq" id="WP_011366567.1">
    <property type="nucleotide sequence ID" value="NC_007519.1"/>
</dbReference>
<name>Q316B0_OLEA2</name>
<dbReference type="Gene3D" id="3.20.20.190">
    <property type="entry name" value="Phosphatidylinositol (PI) phosphodiesterase"/>
    <property type="match status" value="1"/>
</dbReference>
<evidence type="ECO:0000313" key="3">
    <source>
        <dbReference type="Proteomes" id="UP000002710"/>
    </source>
</evidence>
<dbReference type="STRING" id="207559.Dde_0435"/>
<dbReference type="InterPro" id="IPR030395">
    <property type="entry name" value="GP_PDE_dom"/>
</dbReference>
<dbReference type="GO" id="GO:0006629">
    <property type="term" value="P:lipid metabolic process"/>
    <property type="evidence" value="ECO:0007669"/>
    <property type="project" value="InterPro"/>
</dbReference>
<dbReference type="PANTHER" id="PTHR46211">
    <property type="entry name" value="GLYCEROPHOSPHORYL DIESTER PHOSPHODIESTERASE"/>
    <property type="match status" value="1"/>
</dbReference>
<dbReference type="KEGG" id="dde:Dde_0435"/>
<dbReference type="eggNOG" id="COG0584">
    <property type="taxonomic scope" value="Bacteria"/>
</dbReference>
<dbReference type="SUPFAM" id="SSF51695">
    <property type="entry name" value="PLC-like phosphodiesterases"/>
    <property type="match status" value="1"/>
</dbReference>
<dbReference type="PROSITE" id="PS51704">
    <property type="entry name" value="GP_PDE"/>
    <property type="match status" value="1"/>
</dbReference>
<evidence type="ECO:0000259" key="1">
    <source>
        <dbReference type="PROSITE" id="PS51704"/>
    </source>
</evidence>
<protein>
    <submittedName>
        <fullName evidence="2">Glycerophosphoryl diester phosphodiesterase</fullName>
    </submittedName>
</protein>
<dbReference type="HOGENOM" id="CLU_030006_3_2_7"/>
<dbReference type="Proteomes" id="UP000002710">
    <property type="component" value="Chromosome"/>
</dbReference>
<dbReference type="GO" id="GO:0008081">
    <property type="term" value="F:phosphoric diester hydrolase activity"/>
    <property type="evidence" value="ECO:0007669"/>
    <property type="project" value="InterPro"/>
</dbReference>
<sequence length="289" mass="31131">MFYELIPAHAVCAHRGARSLAPENTMLAAHKALACGAHCWELDVQRSRDGVPVVFHDHDLSRTTDAARLFSHGGSAPVLQTALHDFAQLRSLDAGSWFGRKDPFGTVASGEVTRGALAAMEGQPVPSLAEALRFTREHSFPVNIEIKEQVHSPGDMRIITEVLDIIQAEDCAGLVLLSSFSHEYLREVRRQWPEVPLALLSEGATPEETHPADGTASGIAGYLRGIGAQSYHPDHTVTDAGLVRELAALGITVNVWTVNDAAAARGFHDAGARCIITDMPQRLVPDGRG</sequence>
<dbReference type="PROSITE" id="PS50007">
    <property type="entry name" value="PIPLC_X_DOMAIN"/>
    <property type="match status" value="1"/>
</dbReference>
<dbReference type="Pfam" id="PF03009">
    <property type="entry name" value="GDPD"/>
    <property type="match status" value="1"/>
</dbReference>
<organism evidence="2 3">
    <name type="scientific">Oleidesulfovibrio alaskensis (strain ATCC BAA-1058 / DSM 17464 / G20)</name>
    <name type="common">Desulfovibrio alaskensis</name>
    <dbReference type="NCBI Taxonomy" id="207559"/>
    <lineage>
        <taxon>Bacteria</taxon>
        <taxon>Pseudomonadati</taxon>
        <taxon>Thermodesulfobacteriota</taxon>
        <taxon>Desulfovibrionia</taxon>
        <taxon>Desulfovibrionales</taxon>
        <taxon>Desulfovibrionaceae</taxon>
        <taxon>Oleidesulfovibrio</taxon>
    </lineage>
</organism>
<reference evidence="2 3" key="1">
    <citation type="journal article" date="2011" name="J. Bacteriol.">
        <title>Complete genome sequence and updated annotation of Desulfovibrio alaskensis G20.</title>
        <authorList>
            <person name="Hauser L.J."/>
            <person name="Land M.L."/>
            <person name="Brown S.D."/>
            <person name="Larimer F."/>
            <person name="Keller K.L."/>
            <person name="Rapp-Giles B.J."/>
            <person name="Price M.N."/>
            <person name="Lin M."/>
            <person name="Bruce D.C."/>
            <person name="Detter J.C."/>
            <person name="Tapia R."/>
            <person name="Han C.S."/>
            <person name="Goodwin L.A."/>
            <person name="Cheng J.F."/>
            <person name="Pitluck S."/>
            <person name="Copeland A."/>
            <person name="Lucas S."/>
            <person name="Nolan M."/>
            <person name="Lapidus A.L."/>
            <person name="Palumbo A.V."/>
            <person name="Wall J.D."/>
        </authorList>
    </citation>
    <scope>NUCLEOTIDE SEQUENCE [LARGE SCALE GENOMIC DNA]</scope>
    <source>
        <strain evidence="3">ATCC BAA 1058 / DSM 17464 / G20</strain>
    </source>
</reference>
<dbReference type="PANTHER" id="PTHR46211:SF1">
    <property type="entry name" value="GLYCEROPHOSPHODIESTER PHOSPHODIESTERASE, CYTOPLASMIC"/>
    <property type="match status" value="1"/>
</dbReference>
<dbReference type="InterPro" id="IPR017946">
    <property type="entry name" value="PLC-like_Pdiesterase_TIM-brl"/>
</dbReference>
<keyword evidence="3" id="KW-1185">Reference proteome</keyword>
<evidence type="ECO:0000313" key="2">
    <source>
        <dbReference type="EMBL" id="ABB37236.1"/>
    </source>
</evidence>
<gene>
    <name evidence="2" type="ordered locus">Dde_0435</name>
</gene>
<dbReference type="EMBL" id="CP000112">
    <property type="protein sequence ID" value="ABB37236.1"/>
    <property type="molecule type" value="Genomic_DNA"/>
</dbReference>
<accession>Q316B0</accession>